<keyword evidence="3" id="KW-1185">Reference proteome</keyword>
<name>A0ABR1MLG6_9PEZI</name>
<comment type="caution">
    <text evidence="2">The sequence shown here is derived from an EMBL/GenBank/DDBJ whole genome shotgun (WGS) entry which is preliminary data.</text>
</comment>
<feature type="compositionally biased region" description="Pro residues" evidence="1">
    <location>
        <begin position="188"/>
        <end position="202"/>
    </location>
</feature>
<feature type="compositionally biased region" description="Basic residues" evidence="1">
    <location>
        <begin position="243"/>
        <end position="253"/>
    </location>
</feature>
<reference evidence="2 3" key="1">
    <citation type="submission" date="2024-04" db="EMBL/GenBank/DDBJ databases">
        <title>Phyllosticta paracitricarpa is synonymous to the EU quarantine fungus P. citricarpa based on phylogenomic analyses.</title>
        <authorList>
            <consortium name="Lawrence Berkeley National Laboratory"/>
            <person name="Van Ingen-Buijs V.A."/>
            <person name="Van Westerhoven A.C."/>
            <person name="Haridas S."/>
            <person name="Skiadas P."/>
            <person name="Martin F."/>
            <person name="Groenewald J.Z."/>
            <person name="Crous P.W."/>
            <person name="Seidl M.F."/>
        </authorList>
    </citation>
    <scope>NUCLEOTIDE SEQUENCE [LARGE SCALE GENOMIC DNA]</scope>
    <source>
        <strain evidence="2 3">CBS 122670</strain>
    </source>
</reference>
<gene>
    <name evidence="2" type="ORF">IWX46DRAFT_385399</name>
</gene>
<evidence type="ECO:0000256" key="1">
    <source>
        <dbReference type="SAM" id="MobiDB-lite"/>
    </source>
</evidence>
<dbReference type="EMBL" id="JBBPDW010000006">
    <property type="protein sequence ID" value="KAK7551491.1"/>
    <property type="molecule type" value="Genomic_DNA"/>
</dbReference>
<proteinExistence type="predicted"/>
<organism evidence="2 3">
    <name type="scientific">Phyllosticta citricarpa</name>
    <dbReference type="NCBI Taxonomy" id="55181"/>
    <lineage>
        <taxon>Eukaryota</taxon>
        <taxon>Fungi</taxon>
        <taxon>Dikarya</taxon>
        <taxon>Ascomycota</taxon>
        <taxon>Pezizomycotina</taxon>
        <taxon>Dothideomycetes</taxon>
        <taxon>Dothideomycetes incertae sedis</taxon>
        <taxon>Botryosphaeriales</taxon>
        <taxon>Phyllostictaceae</taxon>
        <taxon>Phyllosticta</taxon>
    </lineage>
</organism>
<feature type="region of interest" description="Disordered" evidence="1">
    <location>
        <begin position="231"/>
        <end position="253"/>
    </location>
</feature>
<protein>
    <submittedName>
        <fullName evidence="2">Uncharacterized protein</fullName>
    </submittedName>
</protein>
<feature type="region of interest" description="Disordered" evidence="1">
    <location>
        <begin position="171"/>
        <end position="202"/>
    </location>
</feature>
<sequence>MATFGRQSPGSAGNVEHCSIGSSCRRKHVLRDSHAADPPSVQACATLRGERTSLTHSTSLIIRRFFSVVSQPAGHAQILHLPTAKNIIVVTLRPAYICIQSSAVMHAVPASVSEPPPAPLRLATVRQTNTPTFEKQAASRQSRGAEGDVWCLVSPSACVWPCTSTHFPPPPQPQQFSVPLPSITTTPSPLPRPVPKPPPRPLQIPSYPILSCAALRCTALTNPYPTLPTYLSAPRKHDGSTTPHRHQTAAKSV</sequence>
<dbReference type="Proteomes" id="UP001365128">
    <property type="component" value="Unassembled WGS sequence"/>
</dbReference>
<evidence type="ECO:0000313" key="3">
    <source>
        <dbReference type="Proteomes" id="UP001365128"/>
    </source>
</evidence>
<accession>A0ABR1MLG6</accession>
<evidence type="ECO:0000313" key="2">
    <source>
        <dbReference type="EMBL" id="KAK7551491.1"/>
    </source>
</evidence>